<evidence type="ECO:0000256" key="8">
    <source>
        <dbReference type="ARBA" id="ARBA00038435"/>
    </source>
</evidence>
<gene>
    <name evidence="11" type="ORF">SD77_2717</name>
</gene>
<dbReference type="InterPro" id="IPR052180">
    <property type="entry name" value="NhaC_Na-H+_Antiporter"/>
</dbReference>
<comment type="subcellular location">
    <subcellularLocation>
        <location evidence="1">Cell membrane</location>
        <topology evidence="1">Multi-pass membrane protein</topology>
    </subcellularLocation>
</comment>
<evidence type="ECO:0000256" key="2">
    <source>
        <dbReference type="ARBA" id="ARBA00022448"/>
    </source>
</evidence>
<dbReference type="NCBIfam" id="TIGR00931">
    <property type="entry name" value="antiport_nhaC"/>
    <property type="match status" value="1"/>
</dbReference>
<evidence type="ECO:0000313" key="12">
    <source>
        <dbReference type="Proteomes" id="UP000031982"/>
    </source>
</evidence>
<dbReference type="RefSeq" id="WP_041114407.1">
    <property type="nucleotide sequence ID" value="NZ_JARTHD010000023.1"/>
</dbReference>
<feature type="transmembrane region" description="Helical" evidence="9">
    <location>
        <begin position="414"/>
        <end position="432"/>
    </location>
</feature>
<feature type="transmembrane region" description="Helical" evidence="9">
    <location>
        <begin position="239"/>
        <end position="258"/>
    </location>
</feature>
<dbReference type="InterPro" id="IPR018461">
    <property type="entry name" value="Na/H_Antiport_NhaC-like_C"/>
</dbReference>
<feature type="transmembrane region" description="Helical" evidence="9">
    <location>
        <begin position="197"/>
        <end position="219"/>
    </location>
</feature>
<feature type="transmembrane region" description="Helical" evidence="9">
    <location>
        <begin position="141"/>
        <end position="167"/>
    </location>
</feature>
<feature type="transmembrane region" description="Helical" evidence="9">
    <location>
        <begin position="265"/>
        <end position="284"/>
    </location>
</feature>
<evidence type="ECO:0000256" key="7">
    <source>
        <dbReference type="ARBA" id="ARBA00023136"/>
    </source>
</evidence>
<proteinExistence type="inferred from homology"/>
<evidence type="ECO:0000256" key="9">
    <source>
        <dbReference type="SAM" id="Phobius"/>
    </source>
</evidence>
<feature type="transmembrane region" description="Helical" evidence="9">
    <location>
        <begin position="173"/>
        <end position="190"/>
    </location>
</feature>
<feature type="transmembrane region" description="Helical" evidence="9">
    <location>
        <begin position="112"/>
        <end position="129"/>
    </location>
</feature>
<protein>
    <submittedName>
        <fullName evidence="11">Na+/H+ antiporter NhaC</fullName>
    </submittedName>
</protein>
<reference evidence="11 12" key="1">
    <citation type="submission" date="2015-01" db="EMBL/GenBank/DDBJ databases">
        <title>Genome Assembly of Bacillus badius MTCC 1458.</title>
        <authorList>
            <person name="Verma A."/>
            <person name="Khatri I."/>
            <person name="Mual P."/>
            <person name="Subramanian S."/>
            <person name="Krishnamurthi S."/>
        </authorList>
    </citation>
    <scope>NUCLEOTIDE SEQUENCE [LARGE SCALE GENOMIC DNA]</scope>
    <source>
        <strain evidence="11 12">MTCC 1458</strain>
    </source>
</reference>
<evidence type="ECO:0000256" key="1">
    <source>
        <dbReference type="ARBA" id="ARBA00004651"/>
    </source>
</evidence>
<keyword evidence="12" id="KW-1185">Reference proteome</keyword>
<dbReference type="PANTHER" id="PTHR33451:SF3">
    <property type="entry name" value="MALATE-2H(+)_NA(+)-LACTATE ANTIPORTER"/>
    <property type="match status" value="1"/>
</dbReference>
<keyword evidence="7 9" id="KW-0472">Membrane</keyword>
<evidence type="ECO:0000256" key="6">
    <source>
        <dbReference type="ARBA" id="ARBA00022989"/>
    </source>
</evidence>
<dbReference type="Pfam" id="PF03553">
    <property type="entry name" value="Na_H_antiporter"/>
    <property type="match status" value="1"/>
</dbReference>
<dbReference type="InterPro" id="IPR004770">
    <property type="entry name" value="Na/H_antiport_NhaC"/>
</dbReference>
<keyword evidence="4" id="KW-1003">Cell membrane</keyword>
<accession>A0ABR5APV2</accession>
<feature type="transmembrane region" description="Helical" evidence="9">
    <location>
        <begin position="317"/>
        <end position="334"/>
    </location>
</feature>
<keyword evidence="5 9" id="KW-0812">Transmembrane</keyword>
<feature type="domain" description="Na+/H+ antiporter NhaC-like C-terminal" evidence="10">
    <location>
        <begin position="164"/>
        <end position="457"/>
    </location>
</feature>
<evidence type="ECO:0000259" key="10">
    <source>
        <dbReference type="Pfam" id="PF03553"/>
    </source>
</evidence>
<organism evidence="11 12">
    <name type="scientific">Bacillus badius</name>
    <dbReference type="NCBI Taxonomy" id="1455"/>
    <lineage>
        <taxon>Bacteria</taxon>
        <taxon>Bacillati</taxon>
        <taxon>Bacillota</taxon>
        <taxon>Bacilli</taxon>
        <taxon>Bacillales</taxon>
        <taxon>Bacillaceae</taxon>
        <taxon>Pseudobacillus</taxon>
    </lineage>
</organism>
<feature type="transmembrane region" description="Helical" evidence="9">
    <location>
        <begin position="39"/>
        <end position="58"/>
    </location>
</feature>
<evidence type="ECO:0000313" key="11">
    <source>
        <dbReference type="EMBL" id="KIL75877.1"/>
    </source>
</evidence>
<comment type="caution">
    <text evidence="11">The sequence shown here is derived from an EMBL/GenBank/DDBJ whole genome shotgun (WGS) entry which is preliminary data.</text>
</comment>
<name>A0ABR5APV2_BACBA</name>
<evidence type="ECO:0000256" key="3">
    <source>
        <dbReference type="ARBA" id="ARBA00022449"/>
    </source>
</evidence>
<feature type="transmembrane region" description="Helical" evidence="9">
    <location>
        <begin position="438"/>
        <end position="455"/>
    </location>
</feature>
<sequence length="482" mass="51383">MKENVRKKVKKPSIWLALVPVLFMVVSLSVSVIKFEAEPHIPLFLSTIVAAVIAVRLGHSWTDIEKSILKTIMLSLQAILILMIIGTLMGTWLAGGIVPTMIYYGLEIISPAYYLLAACLICCIVSMAAGNAWSAAGTVGIALMGIGQGLGVPLPMVAGAIVSGVYFGDKMSPLSETTNLAPAVVGIGLFDHIRNMIYTTGPALVIALILYGILGIKYFGEGSRVNDVELIQSILTDQFIISPLLLIPPLFIIVILVLKIPAIPGLTIGSIAGALCALFVQGAGLNDVIAAMHTGFAADTGNVITDELLNQGGIENMMSMIALVLIAMSFGGVLEKAQILETIVQALVSRIKRTGSLIATTVVTCFSANAVGCEQYMSIIIPGRMYLSEYKKRGLHPKVLARTLEDAGTMSSPLIPWTTCGVFMLGVLGVSAFEYAPYAFLAWISPIIAVIYGYFNIKIDRIPAESGQKSEGLVRTMDKMAP</sequence>
<comment type="similarity">
    <text evidence="8">Belongs to the NhaC Na(+)/H(+) (TC 2.A.35) antiporter family.</text>
</comment>
<keyword evidence="3" id="KW-0050">Antiport</keyword>
<keyword evidence="6 9" id="KW-1133">Transmembrane helix</keyword>
<evidence type="ECO:0000256" key="4">
    <source>
        <dbReference type="ARBA" id="ARBA00022475"/>
    </source>
</evidence>
<dbReference type="PANTHER" id="PTHR33451">
    <property type="entry name" value="MALATE-2H(+)/NA(+)-LACTATE ANTIPORTER"/>
    <property type="match status" value="1"/>
</dbReference>
<dbReference type="EMBL" id="JXLP01000021">
    <property type="protein sequence ID" value="KIL75877.1"/>
    <property type="molecule type" value="Genomic_DNA"/>
</dbReference>
<dbReference type="Proteomes" id="UP000031982">
    <property type="component" value="Unassembled WGS sequence"/>
</dbReference>
<feature type="transmembrane region" description="Helical" evidence="9">
    <location>
        <begin position="79"/>
        <end position="106"/>
    </location>
</feature>
<feature type="transmembrane region" description="Helical" evidence="9">
    <location>
        <begin position="12"/>
        <end position="33"/>
    </location>
</feature>
<evidence type="ECO:0000256" key="5">
    <source>
        <dbReference type="ARBA" id="ARBA00022692"/>
    </source>
</evidence>
<keyword evidence="2" id="KW-0813">Transport</keyword>